<keyword evidence="2" id="KW-1185">Reference proteome</keyword>
<dbReference type="STRING" id="861299.J421_2690"/>
<evidence type="ECO:0000313" key="1">
    <source>
        <dbReference type="EMBL" id="AHG90227.1"/>
    </source>
</evidence>
<accession>W0RII3</accession>
<dbReference type="InParanoid" id="W0RII3"/>
<evidence type="ECO:0000313" key="2">
    <source>
        <dbReference type="Proteomes" id="UP000019151"/>
    </source>
</evidence>
<gene>
    <name evidence="1" type="ORF">J421_2690</name>
</gene>
<sequence>MRDSDAMPNALSGPRNRRRLTSVTFAVAPHDDVAAPVRFRWDADTEILSASIVDRRGGGSVATTVELEGNDGSWVTLELRAGRLCGIEVAVWPPVKARSILTPPSVTTSGHATLPSAVLGATISDVEVDTLLAAESDRLERTFHLRVGQPRRSRAVRVGQSILLELDDADQLAGLWLLNVPPVPLHS</sequence>
<dbReference type="EMBL" id="CP007128">
    <property type="protein sequence ID" value="AHG90227.1"/>
    <property type="molecule type" value="Genomic_DNA"/>
</dbReference>
<organism evidence="1 2">
    <name type="scientific">Gemmatirosa kalamazoonensis</name>
    <dbReference type="NCBI Taxonomy" id="861299"/>
    <lineage>
        <taxon>Bacteria</taxon>
        <taxon>Pseudomonadati</taxon>
        <taxon>Gemmatimonadota</taxon>
        <taxon>Gemmatimonadia</taxon>
        <taxon>Gemmatimonadales</taxon>
        <taxon>Gemmatimonadaceae</taxon>
        <taxon>Gemmatirosa</taxon>
    </lineage>
</organism>
<reference evidence="1 2" key="1">
    <citation type="journal article" date="2014" name="Genome Announc.">
        <title>Genome Sequence and Methylome of Soil Bacterium Gemmatirosa kalamazoonensis KBS708T, a Member of the Rarely Cultivated Gemmatimonadetes Phylum.</title>
        <authorList>
            <person name="Debruyn J.M."/>
            <person name="Radosevich M."/>
            <person name="Wommack K.E."/>
            <person name="Polson S.W."/>
            <person name="Hauser L.J."/>
            <person name="Fawaz M.N."/>
            <person name="Korlach J."/>
            <person name="Tsai Y.C."/>
        </authorList>
    </citation>
    <scope>NUCLEOTIDE SEQUENCE [LARGE SCALE GENOMIC DNA]</scope>
    <source>
        <strain evidence="1 2">KBS708</strain>
    </source>
</reference>
<dbReference type="Proteomes" id="UP000019151">
    <property type="component" value="Chromosome"/>
</dbReference>
<dbReference type="RefSeq" id="WP_148306305.1">
    <property type="nucleotide sequence ID" value="NZ_CP007128.1"/>
</dbReference>
<proteinExistence type="predicted"/>
<dbReference type="KEGG" id="gba:J421_2690"/>
<name>W0RII3_9BACT</name>
<dbReference type="AlphaFoldDB" id="W0RII3"/>
<dbReference type="HOGENOM" id="CLU_1445739_0_0_0"/>
<protein>
    <submittedName>
        <fullName evidence="1">Uncharacterized protein</fullName>
    </submittedName>
</protein>